<evidence type="ECO:0000256" key="6">
    <source>
        <dbReference type="ARBA" id="ARBA00022692"/>
    </source>
</evidence>
<evidence type="ECO:0000313" key="13">
    <source>
        <dbReference type="EMBL" id="QUT07719.1"/>
    </source>
</evidence>
<evidence type="ECO:0000256" key="9">
    <source>
        <dbReference type="ARBA" id="ARBA00025772"/>
    </source>
</evidence>
<dbReference type="PROSITE" id="PS00409">
    <property type="entry name" value="PROKAR_NTER_METHYL"/>
    <property type="match status" value="1"/>
</dbReference>
<dbReference type="KEGG" id="spph:KFK14_10225"/>
<organism evidence="13 14">
    <name type="scientific">Sphingobium phenoxybenzoativorans</name>
    <dbReference type="NCBI Taxonomy" id="1592790"/>
    <lineage>
        <taxon>Bacteria</taxon>
        <taxon>Pseudomonadati</taxon>
        <taxon>Pseudomonadota</taxon>
        <taxon>Alphaproteobacteria</taxon>
        <taxon>Sphingomonadales</taxon>
        <taxon>Sphingomonadaceae</taxon>
        <taxon>Sphingobium</taxon>
    </lineage>
</organism>
<evidence type="ECO:0000256" key="5">
    <source>
        <dbReference type="ARBA" id="ARBA00022519"/>
    </source>
</evidence>
<keyword evidence="14" id="KW-1185">Reference proteome</keyword>
<dbReference type="GO" id="GO:0015628">
    <property type="term" value="P:protein secretion by the type II secretion system"/>
    <property type="evidence" value="ECO:0007669"/>
    <property type="project" value="InterPro"/>
</dbReference>
<evidence type="ECO:0000256" key="11">
    <source>
        <dbReference type="SAM" id="Phobius"/>
    </source>
</evidence>
<dbReference type="InterPro" id="IPR012902">
    <property type="entry name" value="N_methyl_site"/>
</dbReference>
<keyword evidence="6 11" id="KW-0812">Transmembrane</keyword>
<evidence type="ECO:0000256" key="7">
    <source>
        <dbReference type="ARBA" id="ARBA00022989"/>
    </source>
</evidence>
<comment type="subcellular location">
    <subcellularLocation>
        <location evidence="1">Cell inner membrane</location>
        <topology evidence="1">Single-pass membrane protein</topology>
    </subcellularLocation>
</comment>
<dbReference type="Proteomes" id="UP000681425">
    <property type="component" value="Chromosome"/>
</dbReference>
<dbReference type="SUPFAM" id="SSF54523">
    <property type="entry name" value="Pili subunits"/>
    <property type="match status" value="1"/>
</dbReference>
<dbReference type="PRINTS" id="PR00885">
    <property type="entry name" value="BCTERIALGSPH"/>
</dbReference>
<evidence type="ECO:0000256" key="3">
    <source>
        <dbReference type="ARBA" id="ARBA00022475"/>
    </source>
</evidence>
<protein>
    <recommendedName>
        <fullName evidence="2">Type II secretion system protein H</fullName>
    </recommendedName>
    <alternativeName>
        <fullName evidence="10">General secretion pathway protein H</fullName>
    </alternativeName>
</protein>
<proteinExistence type="inferred from homology"/>
<keyword evidence="8 11" id="KW-0472">Membrane</keyword>
<dbReference type="NCBIfam" id="TIGR02532">
    <property type="entry name" value="IV_pilin_GFxxxE"/>
    <property type="match status" value="1"/>
</dbReference>
<dbReference type="GO" id="GO:0015627">
    <property type="term" value="C:type II protein secretion system complex"/>
    <property type="evidence" value="ECO:0007669"/>
    <property type="project" value="InterPro"/>
</dbReference>
<dbReference type="Pfam" id="PF07963">
    <property type="entry name" value="N_methyl"/>
    <property type="match status" value="1"/>
</dbReference>
<dbReference type="EMBL" id="CP073910">
    <property type="protein sequence ID" value="QUT07719.1"/>
    <property type="molecule type" value="Genomic_DNA"/>
</dbReference>
<evidence type="ECO:0000256" key="1">
    <source>
        <dbReference type="ARBA" id="ARBA00004377"/>
    </source>
</evidence>
<keyword evidence="3" id="KW-1003">Cell membrane</keyword>
<dbReference type="Gene3D" id="3.55.40.10">
    <property type="entry name" value="minor pseudopilin epsh domain"/>
    <property type="match status" value="1"/>
</dbReference>
<dbReference type="InterPro" id="IPR022346">
    <property type="entry name" value="T2SS_GspH"/>
</dbReference>
<evidence type="ECO:0000256" key="8">
    <source>
        <dbReference type="ARBA" id="ARBA00023136"/>
    </source>
</evidence>
<keyword evidence="4" id="KW-0488">Methylation</keyword>
<dbReference type="GO" id="GO:0005886">
    <property type="term" value="C:plasma membrane"/>
    <property type="evidence" value="ECO:0007669"/>
    <property type="project" value="UniProtKB-SubCell"/>
</dbReference>
<dbReference type="InterPro" id="IPR045584">
    <property type="entry name" value="Pilin-like"/>
</dbReference>
<evidence type="ECO:0000313" key="14">
    <source>
        <dbReference type="Proteomes" id="UP000681425"/>
    </source>
</evidence>
<gene>
    <name evidence="13" type="ORF">KFK14_10225</name>
</gene>
<feature type="domain" description="General secretion pathway GspH" evidence="12">
    <location>
        <begin position="77"/>
        <end position="177"/>
    </location>
</feature>
<reference evidence="13" key="1">
    <citation type="submission" date="2021-04" db="EMBL/GenBank/DDBJ databases">
        <title>Isolation of p-tert-butylphenol degrading bacteria Sphingobium phenoxybenzoativorans Tas13 from active sludge.</title>
        <authorList>
            <person name="Li Y."/>
        </authorList>
    </citation>
    <scope>NUCLEOTIDE SEQUENCE</scope>
    <source>
        <strain evidence="13">Tas13</strain>
    </source>
</reference>
<dbReference type="Pfam" id="PF12019">
    <property type="entry name" value="GspH"/>
    <property type="match status" value="1"/>
</dbReference>
<dbReference type="InterPro" id="IPR002416">
    <property type="entry name" value="T2SS_protein-GspH"/>
</dbReference>
<keyword evidence="5" id="KW-0997">Cell inner membrane</keyword>
<keyword evidence="7 11" id="KW-1133">Transmembrane helix</keyword>
<feature type="transmembrane region" description="Helical" evidence="11">
    <location>
        <begin position="43"/>
        <end position="65"/>
    </location>
</feature>
<evidence type="ECO:0000256" key="10">
    <source>
        <dbReference type="ARBA" id="ARBA00030775"/>
    </source>
</evidence>
<dbReference type="RefSeq" id="WP_212610708.1">
    <property type="nucleotide sequence ID" value="NZ_CP073910.1"/>
</dbReference>
<sequence length="183" mass="19654">MPISIPAISRNHPLRIDQTSVGKGRTAHEADSPWPSRATERGFTLLELMVVVAIIGFVSAAVVLAMPDPRGRVIEDAEKFAARVSAARDNAVIQARPMGVWISASGYGFEQRGAGRWMPLEDRPFATTQWWQGTGALVGESGRAQISFDSTGLPSEPLVIRLVREGERASVSVDMAGKVMVGG</sequence>
<accession>A0A975Q3B6</accession>
<name>A0A975Q3B6_9SPHN</name>
<comment type="similarity">
    <text evidence="9">Belongs to the GSP H family.</text>
</comment>
<evidence type="ECO:0000256" key="2">
    <source>
        <dbReference type="ARBA" id="ARBA00021549"/>
    </source>
</evidence>
<dbReference type="AlphaFoldDB" id="A0A975Q3B6"/>
<evidence type="ECO:0000259" key="12">
    <source>
        <dbReference type="Pfam" id="PF12019"/>
    </source>
</evidence>
<evidence type="ECO:0000256" key="4">
    <source>
        <dbReference type="ARBA" id="ARBA00022481"/>
    </source>
</evidence>